<dbReference type="NCBIfam" id="NF005559">
    <property type="entry name" value="PRK07231.1"/>
    <property type="match status" value="1"/>
</dbReference>
<keyword evidence="2" id="KW-0560">Oxidoreductase</keyword>
<evidence type="ECO:0000256" key="2">
    <source>
        <dbReference type="ARBA" id="ARBA00023002"/>
    </source>
</evidence>
<feature type="domain" description="Ketoreductase" evidence="3">
    <location>
        <begin position="14"/>
        <end position="200"/>
    </location>
</feature>
<sequence length="254" mass="26592">MRTEIPNAFDLKGRVALVTGGSRGLGRAMALGLARAGADIIVASRKGEACEEFAREIEAETGRRAMGFGVHVGRWADLDSLVDASYERFGKVDVLVNNAGMSPLYDSVDTLSEELFDKVLDVNLKGPFRLSALVGTRMAAGDGGSIINISSAAAVHPKPHVLPYAAAKAGLNALTIGLAHSFGPTVRVNAIMAGTFLTDVSKAWDEEAFARRAQAFALRRGGQPEEIVGTALYLASDASSYTTGAIIAVDGGQP</sequence>
<dbReference type="RefSeq" id="WP_149955971.1">
    <property type="nucleotide sequence ID" value="NZ_BKDJ01000003.1"/>
</dbReference>
<organism evidence="4 5">
    <name type="scientific">Zafaria cholistanensis</name>
    <dbReference type="NCBI Taxonomy" id="1682741"/>
    <lineage>
        <taxon>Bacteria</taxon>
        <taxon>Bacillati</taxon>
        <taxon>Actinomycetota</taxon>
        <taxon>Actinomycetes</taxon>
        <taxon>Micrococcales</taxon>
        <taxon>Micrococcaceae</taxon>
        <taxon>Zafaria</taxon>
    </lineage>
</organism>
<dbReference type="InterPro" id="IPR036291">
    <property type="entry name" value="NAD(P)-bd_dom_sf"/>
</dbReference>
<dbReference type="FunFam" id="3.40.50.720:FF:000084">
    <property type="entry name" value="Short-chain dehydrogenase reductase"/>
    <property type="match status" value="1"/>
</dbReference>
<gene>
    <name evidence="4" type="ORF">NCCP1664_08220</name>
</gene>
<name>A0A5A7NN48_9MICC</name>
<dbReference type="Gene3D" id="3.40.50.720">
    <property type="entry name" value="NAD(P)-binding Rossmann-like Domain"/>
    <property type="match status" value="1"/>
</dbReference>
<evidence type="ECO:0000256" key="1">
    <source>
        <dbReference type="ARBA" id="ARBA00006484"/>
    </source>
</evidence>
<dbReference type="SUPFAM" id="SSF51735">
    <property type="entry name" value="NAD(P)-binding Rossmann-fold domains"/>
    <property type="match status" value="1"/>
</dbReference>
<dbReference type="Proteomes" id="UP000325307">
    <property type="component" value="Unassembled WGS sequence"/>
</dbReference>
<dbReference type="GO" id="GO:0016616">
    <property type="term" value="F:oxidoreductase activity, acting on the CH-OH group of donors, NAD or NADP as acceptor"/>
    <property type="evidence" value="ECO:0007669"/>
    <property type="project" value="UniProtKB-ARBA"/>
</dbReference>
<evidence type="ECO:0000313" key="4">
    <source>
        <dbReference type="EMBL" id="GER22325.1"/>
    </source>
</evidence>
<dbReference type="EMBL" id="BKDJ01000003">
    <property type="protein sequence ID" value="GER22325.1"/>
    <property type="molecule type" value="Genomic_DNA"/>
</dbReference>
<keyword evidence="5" id="KW-1185">Reference proteome</keyword>
<dbReference type="InterPro" id="IPR002347">
    <property type="entry name" value="SDR_fam"/>
</dbReference>
<dbReference type="AlphaFoldDB" id="A0A5A7NN48"/>
<dbReference type="PANTHER" id="PTHR42760">
    <property type="entry name" value="SHORT-CHAIN DEHYDROGENASES/REDUCTASES FAMILY MEMBER"/>
    <property type="match status" value="1"/>
</dbReference>
<dbReference type="SMART" id="SM00822">
    <property type="entry name" value="PKS_KR"/>
    <property type="match status" value="1"/>
</dbReference>
<dbReference type="InterPro" id="IPR057326">
    <property type="entry name" value="KR_dom"/>
</dbReference>
<dbReference type="InterPro" id="IPR020904">
    <property type="entry name" value="Sc_DH/Rdtase_CS"/>
</dbReference>
<dbReference type="PRINTS" id="PR00081">
    <property type="entry name" value="GDHRDH"/>
</dbReference>
<dbReference type="Pfam" id="PF13561">
    <property type="entry name" value="adh_short_C2"/>
    <property type="match status" value="1"/>
</dbReference>
<evidence type="ECO:0000259" key="3">
    <source>
        <dbReference type="SMART" id="SM00822"/>
    </source>
</evidence>
<dbReference type="PRINTS" id="PR00080">
    <property type="entry name" value="SDRFAMILY"/>
</dbReference>
<dbReference type="CDD" id="cd05233">
    <property type="entry name" value="SDR_c"/>
    <property type="match status" value="1"/>
</dbReference>
<dbReference type="PROSITE" id="PS00061">
    <property type="entry name" value="ADH_SHORT"/>
    <property type="match status" value="1"/>
</dbReference>
<comment type="similarity">
    <text evidence="1">Belongs to the short-chain dehydrogenases/reductases (SDR) family.</text>
</comment>
<proteinExistence type="inferred from homology"/>
<accession>A0A5A7NN48</accession>
<comment type="caution">
    <text evidence="4">The sequence shown here is derived from an EMBL/GenBank/DDBJ whole genome shotgun (WGS) entry which is preliminary data.</text>
</comment>
<protein>
    <submittedName>
        <fullName evidence="4">Short-chain dehydrogenase</fullName>
    </submittedName>
</protein>
<evidence type="ECO:0000313" key="5">
    <source>
        <dbReference type="Proteomes" id="UP000325307"/>
    </source>
</evidence>
<reference evidence="4 5" key="1">
    <citation type="submission" date="2019-09" db="EMBL/GenBank/DDBJ databases">
        <title>Arthrobacter zafarii sp. nov., a moderately thermotolerant and halotolerant actinobacterium isolated from Cholistan desert soil of Pakistan.</title>
        <authorList>
            <person name="Amin A."/>
            <person name="Ahmed I."/>
            <person name="Khalid N."/>
            <person name="Schumann P."/>
            <person name="Busse H.J."/>
            <person name="Khan I.U."/>
            <person name="Li S."/>
            <person name="Li W.J."/>
        </authorList>
    </citation>
    <scope>NUCLEOTIDE SEQUENCE [LARGE SCALE GENOMIC DNA]</scope>
    <source>
        <strain evidence="4 5">NCCP-1664</strain>
    </source>
</reference>
<dbReference type="OrthoDB" id="517007at2"/>